<dbReference type="EMBL" id="MN739039">
    <property type="protein sequence ID" value="QHS85052.1"/>
    <property type="molecule type" value="Genomic_DNA"/>
</dbReference>
<dbReference type="AlphaFoldDB" id="A0A6C0AZ08"/>
<dbReference type="Pfam" id="PF11913">
    <property type="entry name" value="DUF3431"/>
    <property type="match status" value="1"/>
</dbReference>
<accession>A0A6C0AZ08</accession>
<name>A0A6C0AZ08_9ZZZZ</name>
<sequence>MYTVVIARYNENLHWADFIENKVIYNKGEPIPDTIQLKNIGREGETFLYHIVHNYHNLPDYLVLLQGNPFQHTFKHVNYLNLNLIKNLRPKTIEPFFTDYHTEPLDVYKCLKTNEFLEFLNLQPEKERVFAPGCQYIIPKENILKRPLEFYKKIHSMLLNNTIITNEEAHYSDYPVNETTLNPWTFERIFKYLFS</sequence>
<reference evidence="1" key="1">
    <citation type="journal article" date="2020" name="Nature">
        <title>Giant virus diversity and host interactions through global metagenomics.</title>
        <authorList>
            <person name="Schulz F."/>
            <person name="Roux S."/>
            <person name="Paez-Espino D."/>
            <person name="Jungbluth S."/>
            <person name="Walsh D.A."/>
            <person name="Denef V.J."/>
            <person name="McMahon K.D."/>
            <person name="Konstantinidis K.T."/>
            <person name="Eloe-Fadrosh E.A."/>
            <person name="Kyrpides N.C."/>
            <person name="Woyke T."/>
        </authorList>
    </citation>
    <scope>NUCLEOTIDE SEQUENCE</scope>
    <source>
        <strain evidence="1">GVMAG-M-3300009182-67</strain>
    </source>
</reference>
<protein>
    <recommendedName>
        <fullName evidence="2">DUF3431 domain-containing protein</fullName>
    </recommendedName>
</protein>
<dbReference type="PANTHER" id="PTHR37490:SF2">
    <property type="match status" value="1"/>
</dbReference>
<evidence type="ECO:0000313" key="1">
    <source>
        <dbReference type="EMBL" id="QHS85052.1"/>
    </source>
</evidence>
<organism evidence="1">
    <name type="scientific">viral metagenome</name>
    <dbReference type="NCBI Taxonomy" id="1070528"/>
    <lineage>
        <taxon>unclassified sequences</taxon>
        <taxon>metagenomes</taxon>
        <taxon>organismal metagenomes</taxon>
    </lineage>
</organism>
<dbReference type="PANTHER" id="PTHR37490">
    <property type="entry name" value="EXPRESSED PROTEIN"/>
    <property type="match status" value="1"/>
</dbReference>
<evidence type="ECO:0008006" key="2">
    <source>
        <dbReference type="Google" id="ProtNLM"/>
    </source>
</evidence>
<proteinExistence type="predicted"/>
<dbReference type="InterPro" id="IPR021838">
    <property type="entry name" value="DUF3431"/>
</dbReference>